<evidence type="ECO:0000313" key="4">
    <source>
        <dbReference type="Proteomes" id="UP001447516"/>
    </source>
</evidence>
<protein>
    <submittedName>
        <fullName evidence="3">Neuraminidase-like domain-containing protein</fullName>
    </submittedName>
</protein>
<dbReference type="RefSeq" id="WP_346229230.1">
    <property type="nucleotide sequence ID" value="NZ_JBDJAW010000032.1"/>
</dbReference>
<dbReference type="EMBL" id="JBDJAW010000032">
    <property type="protein sequence ID" value="MEN3539329.1"/>
    <property type="molecule type" value="Genomic_DNA"/>
</dbReference>
<evidence type="ECO:0000313" key="3">
    <source>
        <dbReference type="EMBL" id="MEN3539329.1"/>
    </source>
</evidence>
<gene>
    <name evidence="3" type="ORF">AAH991_29745</name>
</gene>
<reference evidence="3 4" key="1">
    <citation type="submission" date="2024-05" db="EMBL/GenBank/DDBJ databases">
        <title>Microbispora sp.ZYX-F-249.</title>
        <authorList>
            <person name="Xie H."/>
        </authorList>
    </citation>
    <scope>NUCLEOTIDE SEQUENCE [LARGE SCALE GENOMIC DNA]</scope>
    <source>
        <strain evidence="3 4">ZYX-F-249</strain>
    </source>
</reference>
<accession>A0ABV0AVN5</accession>
<proteinExistence type="predicted"/>
<evidence type="ECO:0000259" key="1">
    <source>
        <dbReference type="Pfam" id="PF18276"/>
    </source>
</evidence>
<keyword evidence="4" id="KW-1185">Reference proteome</keyword>
<dbReference type="Pfam" id="PF20220">
    <property type="entry name" value="ABC_toxin_N"/>
    <property type="match status" value="1"/>
</dbReference>
<feature type="domain" description="ABC toxin N-terminal" evidence="2">
    <location>
        <begin position="275"/>
        <end position="393"/>
    </location>
</feature>
<sequence length="1418" mass="156479">MSRRTLDEAGPEDSDPAGVAARVEAALGRAPVNRGSAWFPAGAEDAPGHEACDGCESATGPAAYLSDLLDLLLDAFTDTVGFHSLEEIEQRFARPFGDLVIGCPDAVVPQVEIAVEVLERLVTRPPFPGYDRATIYGFFDTADQRGRWLYPFPHVLSDLLDAYLAELGISRADLDKAITKAYPLPGDSPADLAPLGALLGPLHLTEPEFKAGLGIVNRNWRPGLAAVDWLERQVAALATYGLDPADPERAAGFREAAERASAAVRRVRGFLFPAVRANLIRYALRHLEAHPDPTLPVADADQLGDFLHIDLSADPCVSTTRVRDAIESLQSFLMAFQLGRENPLLTNMLGDDFAERSRWLRGYEQWHAAQSVFLYPESFLLPGLRPSAGGPFGEFLSTVSTAAVTSESVRAAAHAYRDATAPLLAGPPARFLLDHPLDQPQGFALEDFRSFQAAQYTAVAEPVRAVLDEWYFWLPLAGARALAEAGWHEDAAAWLHTVFYPYAGAFASVPGRNVPRLVWVGLTEPGDESRRTEEWLRDPFSPFAVAATRDGAYLRHAVYQYVENLLAWADAEFAQDTGESVSRARELYELAGDVLAAGELPPEDARERAWRALESEILAAFAAPELRRLRPVLAGLRADGVVPEPPDFDDLRDALHRDVPFESAYADVLAVSRRILARARPSRTLSQARAESAAPIARVSGAAELAVAAARRLGFGFCVPPNPAASALRWRALSNLDKIRTGRNIAGVRRELSEDVLPTAPPPLYRFSHLIERARYYVSVAQQLQAQLLASFERGDEARYTMLKAKQDLQAAQAALRLRALQLQTAVRERELAVRQRDKAADQQFYYAALLNAGWNLFEQRQVYYEHSATSGYDTAAAFAWADWLSLNASSPFSQRAASDAAIATEYGTVAAYERREQEWRQARRQAEYDHRLAAEGILVAGDNLGVADQQYRIGRLEEQFATQGLNFLNEKFTGRELYDWMARVLAGSYRQHLDHATALARMAQRALEFERQESITIIAPFYGNRGKRDLLSAERLLGDITRLDQHRLTTEQRRQELTKTISLARSAPIEFESLRRDGVITFATPMAWFDRDFPGHYLRLVKSVSLTVAALTSPVEGIRATLSNTGVSRVMTGPPFTEPRTVHRFPESISVSVPVSGTGLFELRLDDPMLLPFEGGGVDTAWTLELSRTFDFDTLSDVFLTIRYTALADAGYRRQVVAGMGSTAETTLVSLRHRQPDAWYHFHNPVFGGDERPYELRFEVGTEDFPPALDLTGLRRLTVDFAHTAAVTAPVELEFAPYGEQVAYLADADYKSQLAGSPAPAGHGPLPFGAFTHRRDAGGAVTEQRTALGDLRPFGWWMIRLKNGGAKLSGKPILPADYPGLFLDAQPVPGQYLLETGPLRNVTLAFSYDASLRHTFS</sequence>
<comment type="caution">
    <text evidence="3">The sequence shown here is derived from an EMBL/GenBank/DDBJ whole genome shotgun (WGS) entry which is preliminary data.</text>
</comment>
<dbReference type="InterPro" id="IPR046839">
    <property type="entry name" value="ABC_toxin_N"/>
</dbReference>
<evidence type="ECO:0000259" key="2">
    <source>
        <dbReference type="Pfam" id="PF20220"/>
    </source>
</evidence>
<name>A0ABV0AVN5_9ACTN</name>
<dbReference type="Proteomes" id="UP001447516">
    <property type="component" value="Unassembled WGS sequence"/>
</dbReference>
<dbReference type="InterPro" id="IPR040840">
    <property type="entry name" value="TcA_TcB_BD"/>
</dbReference>
<organism evidence="3 4">
    <name type="scientific">Microbispora maris</name>
    <dbReference type="NCBI Taxonomy" id="3144104"/>
    <lineage>
        <taxon>Bacteria</taxon>
        <taxon>Bacillati</taxon>
        <taxon>Actinomycetota</taxon>
        <taxon>Actinomycetes</taxon>
        <taxon>Streptosporangiales</taxon>
        <taxon>Streptosporangiaceae</taxon>
        <taxon>Microbispora</taxon>
    </lineage>
</organism>
<dbReference type="Pfam" id="PF18276">
    <property type="entry name" value="TcA_TcB_BD"/>
    <property type="match status" value="1"/>
</dbReference>
<feature type="domain" description="Tc toxin complex TcA C-terminal TcB-binding" evidence="1">
    <location>
        <begin position="946"/>
        <end position="1207"/>
    </location>
</feature>